<dbReference type="InterPro" id="IPR005135">
    <property type="entry name" value="Endo/exonuclease/phosphatase"/>
</dbReference>
<dbReference type="Pfam" id="PF03372">
    <property type="entry name" value="Exo_endo_phos"/>
    <property type="match status" value="1"/>
</dbReference>
<dbReference type="Proteomes" id="UP001179181">
    <property type="component" value="Unassembled WGS sequence"/>
</dbReference>
<evidence type="ECO:0000313" key="2">
    <source>
        <dbReference type="EMBL" id="NIJ51704.1"/>
    </source>
</evidence>
<comment type="caution">
    <text evidence="2">The sequence shown here is derived from an EMBL/GenBank/DDBJ whole genome shotgun (WGS) entry which is preliminary data.</text>
</comment>
<dbReference type="RefSeq" id="WP_167267525.1">
    <property type="nucleotide sequence ID" value="NZ_JAASQJ010000001.1"/>
</dbReference>
<name>A0ABX0UI26_9BACT</name>
<keyword evidence="2" id="KW-0269">Exonuclease</keyword>
<dbReference type="EMBL" id="JAASQJ010000001">
    <property type="protein sequence ID" value="NIJ51704.1"/>
    <property type="molecule type" value="Genomic_DNA"/>
</dbReference>
<evidence type="ECO:0000259" key="1">
    <source>
        <dbReference type="Pfam" id="PF03372"/>
    </source>
</evidence>
<dbReference type="InterPro" id="IPR036691">
    <property type="entry name" value="Endo/exonu/phosph_ase_sf"/>
</dbReference>
<dbReference type="Gene3D" id="3.60.10.10">
    <property type="entry name" value="Endonuclease/exonuclease/phosphatase"/>
    <property type="match status" value="1"/>
</dbReference>
<keyword evidence="2" id="KW-0378">Hydrolase</keyword>
<dbReference type="SUPFAM" id="SSF56219">
    <property type="entry name" value="DNase I-like"/>
    <property type="match status" value="1"/>
</dbReference>
<dbReference type="GO" id="GO:0004527">
    <property type="term" value="F:exonuclease activity"/>
    <property type="evidence" value="ECO:0007669"/>
    <property type="project" value="UniProtKB-KW"/>
</dbReference>
<protein>
    <submittedName>
        <fullName evidence="2">Exonuclease III</fullName>
    </submittedName>
</protein>
<proteinExistence type="predicted"/>
<sequence length="237" mass="27735">MRLITWNCNMAFRRKADLILSYQPDILVVPECECPDKLLFPANTPKPTDVLWFGKNNNKGLAIFSYSDYRFRVLENHNADLRMIIPIHVTNGQSDFNLFAIWANNPDDKDGQYVEQVWKAVLHYDSLISNTKTILIGDFNSNTIWDRKSRISNHSDVVRLLESKGVHSTYHLHHKQTQGGEEHPTLYLYRHRNRPYHLDYCFVSADMAEKLESVEVGDFDFWTKYSDHVPVIVTFRD</sequence>
<evidence type="ECO:0000313" key="3">
    <source>
        <dbReference type="Proteomes" id="UP001179181"/>
    </source>
</evidence>
<gene>
    <name evidence="2" type="ORF">FHS68_000860</name>
</gene>
<keyword evidence="2" id="KW-0540">Nuclease</keyword>
<reference evidence="2 3" key="1">
    <citation type="submission" date="2020-03" db="EMBL/GenBank/DDBJ databases">
        <title>Genomic Encyclopedia of Type Strains, Phase IV (KMG-IV): sequencing the most valuable type-strain genomes for metagenomic binning, comparative biology and taxonomic classification.</title>
        <authorList>
            <person name="Goeker M."/>
        </authorList>
    </citation>
    <scope>NUCLEOTIDE SEQUENCE [LARGE SCALE GENOMIC DNA]</scope>
    <source>
        <strain evidence="2 3">DSM 102865</strain>
    </source>
</reference>
<feature type="domain" description="Endonuclease/exonuclease/phosphatase" evidence="1">
    <location>
        <begin position="4"/>
        <end position="228"/>
    </location>
</feature>
<keyword evidence="3" id="KW-1185">Reference proteome</keyword>
<organism evidence="2 3">
    <name type="scientific">Dyadobacter arcticus</name>
    <dbReference type="NCBI Taxonomy" id="1078754"/>
    <lineage>
        <taxon>Bacteria</taxon>
        <taxon>Pseudomonadati</taxon>
        <taxon>Bacteroidota</taxon>
        <taxon>Cytophagia</taxon>
        <taxon>Cytophagales</taxon>
        <taxon>Spirosomataceae</taxon>
        <taxon>Dyadobacter</taxon>
    </lineage>
</organism>
<accession>A0ABX0UI26</accession>